<dbReference type="Pfam" id="PF00530">
    <property type="entry name" value="SRCR"/>
    <property type="match status" value="8"/>
</dbReference>
<comment type="subunit">
    <text evidence="9">Interacts with LGALS1 and laminin.</text>
</comment>
<feature type="domain" description="SRCR" evidence="12">
    <location>
        <begin position="562"/>
        <end position="661"/>
    </location>
</feature>
<proteinExistence type="predicted"/>
<dbReference type="PROSITE" id="PS00420">
    <property type="entry name" value="SRCR_1"/>
    <property type="match status" value="1"/>
</dbReference>
<feature type="disulfide bond" evidence="11">
    <location>
        <begin position="780"/>
        <end position="844"/>
    </location>
</feature>
<dbReference type="FunFam" id="3.10.250.10:FF:000007">
    <property type="entry name" value="Soluble scavenger receptor cysteine-rich domain-containing protein SSC5D"/>
    <property type="match status" value="3"/>
</dbReference>
<feature type="disulfide bond" evidence="11">
    <location>
        <begin position="526"/>
        <end position="536"/>
    </location>
</feature>
<feature type="disulfide bond" evidence="11">
    <location>
        <begin position="793"/>
        <end position="854"/>
    </location>
</feature>
<comment type="caution">
    <text evidence="11">Lacks conserved residue(s) required for the propagation of feature annotation.</text>
</comment>
<evidence type="ECO:0000313" key="14">
    <source>
        <dbReference type="Proteomes" id="UP000472271"/>
    </source>
</evidence>
<feature type="disulfide bond" evidence="11">
    <location>
        <begin position="331"/>
        <end position="341"/>
    </location>
</feature>
<sequence length="929" mass="101206">DVLLFTGIVKLAGGPNRCVGRVELYDKGQWGAVCGDSWDMFDAAVVCQELNCGIAHNITTTPKYGHGTGPVWTDQIDCRGQESILSVCPRSSFSNNTCNINSVAGVTCTGDPTLRLVNGTDRCSGRVEVLYNALNFNWGINEATVVCREMNCGDAVQFSGSSSQVEELRGYKVSCTGTESSLTQCTLTEYQPPMSTSSLSWCEQADLGVNRTRFYSDLLAGGGAAAVDRSLDILKRGTEGDFTGGNCTLFTLSDVLLFTGTLKLSGGPNRCVGRVELFENGRWGTTCGDSLNMNNAAVVCRHLNCGMLHKITTTPLYGTGTGQVWTEDYVCNGWEFTMSQCAVRPSRARTCNMNSIAGVICTGKRTIIRLVNGNDQCSGRVEVRYGEVWGTVCDTDWTMNKAQVVCELLDCGHAVSVPGGAHFHQGTGPVMEATDSYFKCFHSFNLMSFPFSYTAQIRLVNGASECSGRVEIFHKGQWGTVCDDDWGTPDAMVVCRQLGCGHAIYAHSSSRFGRGSGPIWLDDVMCGGEELFLTHCHHNGFGKNNCGHDEDAGVTCVECDKVRLVGPSRCSGRVEVFHRDSWGTVCDDHWSIKNAEVVCREANCGTAHEAKSGAFFGQGKDEIWLDDVQCAGHESSIFKCEHKPPGDNNCGHGEDAGVVCSEHVRVMNGSSKCSGRVEVYHDGRWKRVCNSDWGTAEADVVCREISCGPPLPQTEIIPFGEAHGLSGVKTNCFGNESSLSECSLQEFPSNCSKPIRFVNGTNRCSGRVELYHAGQWGTVCDDRWGMEEATVACQEMNCGNALTVKFRAFFGMGKDQVWMDDVDCVGNEASLSECRHRGFGEHDCDHNEDAGVICSGNMSCSFPSFFRLSYILIRLTSVLKVSVLSRGVQQCSPVRLNSDLNDHYIHCNNQNFTKCIFLISSQNISSHLK</sequence>
<reference evidence="13" key="2">
    <citation type="submission" date="2025-08" db="UniProtKB">
        <authorList>
            <consortium name="Ensembl"/>
        </authorList>
    </citation>
    <scope>IDENTIFICATION</scope>
</reference>
<dbReference type="Proteomes" id="UP000472271">
    <property type="component" value="Chromosome 24"/>
</dbReference>
<evidence type="ECO:0000256" key="11">
    <source>
        <dbReference type="PROSITE-ProRule" id="PRU00196"/>
    </source>
</evidence>
<feature type="domain" description="SRCR" evidence="12">
    <location>
        <begin position="368"/>
        <end position="440"/>
    </location>
</feature>
<feature type="domain" description="SRCR" evidence="12">
    <location>
        <begin position="114"/>
        <end position="212"/>
    </location>
</feature>
<keyword evidence="14" id="KW-1185">Reference proteome</keyword>
<evidence type="ECO:0000256" key="10">
    <source>
        <dbReference type="ARBA" id="ARBA00069168"/>
    </source>
</evidence>
<feature type="domain" description="SRCR" evidence="12">
    <location>
        <begin position="9"/>
        <end position="109"/>
    </location>
</feature>
<dbReference type="InterPro" id="IPR001190">
    <property type="entry name" value="SRCR"/>
</dbReference>
<feature type="disulfide bond" evidence="11">
    <location>
        <begin position="175"/>
        <end position="185"/>
    </location>
</feature>
<keyword evidence="2" id="KW-0964">Secreted</keyword>
<evidence type="ECO:0000256" key="7">
    <source>
        <dbReference type="ARBA" id="ARBA00023180"/>
    </source>
</evidence>
<feature type="disulfide bond" evidence="11">
    <location>
        <begin position="586"/>
        <end position="650"/>
    </location>
</feature>
<dbReference type="GO" id="GO:0016020">
    <property type="term" value="C:membrane"/>
    <property type="evidence" value="ECO:0007669"/>
    <property type="project" value="InterPro"/>
</dbReference>
<dbReference type="AlphaFoldDB" id="A0A673B6Z1"/>
<dbReference type="PROSITE" id="PS50287">
    <property type="entry name" value="SRCR_2"/>
    <property type="match status" value="8"/>
</dbReference>
<feature type="disulfide bond" evidence="11">
    <location>
        <begin position="824"/>
        <end position="834"/>
    </location>
</feature>
<accession>A0A673B6Z1</accession>
<organism evidence="13 14">
    <name type="scientific">Sphaeramia orbicularis</name>
    <name type="common">orbiculate cardinalfish</name>
    <dbReference type="NCBI Taxonomy" id="375764"/>
    <lineage>
        <taxon>Eukaryota</taxon>
        <taxon>Metazoa</taxon>
        <taxon>Chordata</taxon>
        <taxon>Craniata</taxon>
        <taxon>Vertebrata</taxon>
        <taxon>Euteleostomi</taxon>
        <taxon>Actinopterygii</taxon>
        <taxon>Neopterygii</taxon>
        <taxon>Teleostei</taxon>
        <taxon>Neoteleostei</taxon>
        <taxon>Acanthomorphata</taxon>
        <taxon>Gobiaria</taxon>
        <taxon>Kurtiformes</taxon>
        <taxon>Apogonoidei</taxon>
        <taxon>Apogonidae</taxon>
        <taxon>Apogoninae</taxon>
        <taxon>Sphaeramia</taxon>
    </lineage>
</organism>
<keyword evidence="6" id="KW-0675">Receptor</keyword>
<feature type="disulfide bond" evidence="11">
    <location>
        <begin position="47"/>
        <end position="108"/>
    </location>
</feature>
<keyword evidence="3" id="KW-0732">Signal</keyword>
<dbReference type="FunFam" id="3.10.250.10:FF:000004">
    <property type="entry name" value="Scavenger receptor cysteine-rich type 1 protein M130"/>
    <property type="match status" value="2"/>
</dbReference>
<evidence type="ECO:0000256" key="6">
    <source>
        <dbReference type="ARBA" id="ARBA00023170"/>
    </source>
</evidence>
<keyword evidence="4" id="KW-0677">Repeat</keyword>
<dbReference type="SMART" id="SM00202">
    <property type="entry name" value="SR"/>
    <property type="match status" value="8"/>
</dbReference>
<feature type="domain" description="SRCR" evidence="12">
    <location>
        <begin position="457"/>
        <end position="557"/>
    </location>
</feature>
<evidence type="ECO:0000256" key="5">
    <source>
        <dbReference type="ARBA" id="ARBA00023157"/>
    </source>
</evidence>
<feature type="domain" description="SRCR" evidence="12">
    <location>
        <begin position="664"/>
        <end position="742"/>
    </location>
</feature>
<dbReference type="Gene3D" id="3.10.250.10">
    <property type="entry name" value="SRCR-like domain"/>
    <property type="match status" value="8"/>
</dbReference>
<dbReference type="InParanoid" id="A0A673B6Z1"/>
<evidence type="ECO:0000256" key="1">
    <source>
        <dbReference type="ARBA" id="ARBA00004613"/>
    </source>
</evidence>
<feature type="disulfide bond" evidence="11">
    <location>
        <begin position="300"/>
        <end position="361"/>
    </location>
</feature>
<dbReference type="Ensembl" id="ENSSORT00005038580.1">
    <property type="protein sequence ID" value="ENSSORP00005037600.1"/>
    <property type="gene ID" value="ENSSORG00005017645.1"/>
</dbReference>
<feature type="disulfide bond" evidence="11">
    <location>
        <begin position="482"/>
        <end position="546"/>
    </location>
</feature>
<feature type="disulfide bond" evidence="11">
    <location>
        <begin position="34"/>
        <end position="98"/>
    </location>
</feature>
<reference evidence="13" key="1">
    <citation type="submission" date="2019-06" db="EMBL/GenBank/DDBJ databases">
        <authorList>
            <consortium name="Wellcome Sanger Institute Data Sharing"/>
        </authorList>
    </citation>
    <scope>NUCLEOTIDE SEQUENCE [LARGE SCALE GENOMIC DNA]</scope>
</reference>
<keyword evidence="7" id="KW-0325">Glycoprotein</keyword>
<evidence type="ECO:0000313" key="13">
    <source>
        <dbReference type="Ensembl" id="ENSSORP00005037600.1"/>
    </source>
</evidence>
<evidence type="ECO:0000256" key="3">
    <source>
        <dbReference type="ARBA" id="ARBA00022729"/>
    </source>
</evidence>
<dbReference type="FunFam" id="3.10.250.10:FF:000031">
    <property type="entry name" value="RIKEN cDNA 5830411N06, isoform CRA_a"/>
    <property type="match status" value="1"/>
</dbReference>
<dbReference type="PANTHER" id="PTHR19331">
    <property type="entry name" value="SCAVENGER RECEPTOR DOMAIN-CONTAINING"/>
    <property type="match status" value="1"/>
</dbReference>
<feature type="disulfide bond" evidence="11">
    <location>
        <begin position="287"/>
        <end position="351"/>
    </location>
</feature>
<dbReference type="InterPro" id="IPR036772">
    <property type="entry name" value="SRCR-like_dom_sf"/>
</dbReference>
<reference evidence="13" key="3">
    <citation type="submission" date="2025-09" db="UniProtKB">
        <authorList>
            <consortium name="Ensembl"/>
        </authorList>
    </citation>
    <scope>IDENTIFICATION</scope>
</reference>
<evidence type="ECO:0000256" key="4">
    <source>
        <dbReference type="ARBA" id="ARBA00022737"/>
    </source>
</evidence>
<evidence type="ECO:0000256" key="9">
    <source>
        <dbReference type="ARBA" id="ARBA00064153"/>
    </source>
</evidence>
<dbReference type="PRINTS" id="PR00258">
    <property type="entry name" value="SPERACTRCPTR"/>
</dbReference>
<keyword evidence="5 11" id="KW-1015">Disulfide bond</keyword>
<feature type="disulfide bond" evidence="11">
    <location>
        <begin position="599"/>
        <end position="660"/>
    </location>
</feature>
<dbReference type="FunFam" id="3.10.250.10:FF:000006">
    <property type="entry name" value="neurotrypsin isoform X2"/>
    <property type="match status" value="1"/>
</dbReference>
<feature type="domain" description="SRCR" evidence="12">
    <location>
        <begin position="262"/>
        <end position="362"/>
    </location>
</feature>
<evidence type="ECO:0000256" key="2">
    <source>
        <dbReference type="ARBA" id="ARBA00022525"/>
    </source>
</evidence>
<dbReference type="PANTHER" id="PTHR19331:SF22">
    <property type="entry name" value="DELETED IN MALIGNANT BRAIN TUMORS 1 PROTEIN"/>
    <property type="match status" value="1"/>
</dbReference>
<name>A0A673B6Z1_9TELE</name>
<comment type="function">
    <text evidence="8">Binds to extracellular matrix proteins. Binds to pathogen-associated molecular patterns (PAMPs) present on the cell walls of Gram-positive and Gram-negative bacteria and fungi, behaving as a pattern recognition receptor (PRR). Induces bacterial and fungal aggregation and subsequent inhibition of PAMP-induced cytokine release. Does not possess intrinsic bactericidal activity. May play a role in the innate defense and homeostasis of certain epithelial surfaces.</text>
</comment>
<feature type="disulfide bond" evidence="11">
    <location>
        <begin position="78"/>
        <end position="88"/>
    </location>
</feature>
<feature type="disulfide bond" evidence="11">
    <location>
        <begin position="495"/>
        <end position="556"/>
    </location>
</feature>
<comment type="subcellular location">
    <subcellularLocation>
        <location evidence="1">Secreted</location>
    </subcellularLocation>
</comment>
<feature type="disulfide bond" evidence="11">
    <location>
        <begin position="732"/>
        <end position="742"/>
    </location>
</feature>
<dbReference type="SUPFAM" id="SSF56487">
    <property type="entry name" value="SRCR-like"/>
    <property type="match status" value="8"/>
</dbReference>
<evidence type="ECO:0000259" key="12">
    <source>
        <dbReference type="PROSITE" id="PS50287"/>
    </source>
</evidence>
<feature type="domain" description="SRCR" evidence="12">
    <location>
        <begin position="755"/>
        <end position="855"/>
    </location>
</feature>
<protein>
    <recommendedName>
        <fullName evidence="10">Soluble scavenger receptor cysteine-rich domain-containing protein SSC5D</fullName>
    </recommendedName>
</protein>
<feature type="disulfide bond" evidence="11">
    <location>
        <begin position="630"/>
        <end position="640"/>
    </location>
</feature>
<evidence type="ECO:0000256" key="8">
    <source>
        <dbReference type="ARBA" id="ARBA00058074"/>
    </source>
</evidence>